<accession>A0A840F189</accession>
<dbReference type="RefSeq" id="WP_183370758.1">
    <property type="nucleotide sequence ID" value="NZ_BAABHL010000122.1"/>
</dbReference>
<evidence type="ECO:0000256" key="4">
    <source>
        <dbReference type="PROSITE-ProRule" id="PRU00169"/>
    </source>
</evidence>
<dbReference type="FunFam" id="1.10.10.10:FF:000018">
    <property type="entry name" value="DNA-binding response regulator ResD"/>
    <property type="match status" value="1"/>
</dbReference>
<keyword evidence="3 5" id="KW-0238">DNA-binding</keyword>
<dbReference type="GO" id="GO:0000976">
    <property type="term" value="F:transcription cis-regulatory region binding"/>
    <property type="evidence" value="ECO:0007669"/>
    <property type="project" value="TreeGrafter"/>
</dbReference>
<dbReference type="SMART" id="SM00862">
    <property type="entry name" value="Trans_reg_C"/>
    <property type="match status" value="1"/>
</dbReference>
<evidence type="ECO:0000256" key="5">
    <source>
        <dbReference type="PROSITE-ProRule" id="PRU01091"/>
    </source>
</evidence>
<dbReference type="GO" id="GO:0032993">
    <property type="term" value="C:protein-DNA complex"/>
    <property type="evidence" value="ECO:0007669"/>
    <property type="project" value="TreeGrafter"/>
</dbReference>
<keyword evidence="2" id="KW-0902">Two-component regulatory system</keyword>
<dbReference type="InterPro" id="IPR036388">
    <property type="entry name" value="WH-like_DNA-bd_sf"/>
</dbReference>
<keyword evidence="1 4" id="KW-0597">Phosphoprotein</keyword>
<evidence type="ECO:0000313" key="8">
    <source>
        <dbReference type="EMBL" id="MBB4135736.1"/>
    </source>
</evidence>
<evidence type="ECO:0000259" key="6">
    <source>
        <dbReference type="PROSITE" id="PS50110"/>
    </source>
</evidence>
<feature type="domain" description="Response regulatory" evidence="6">
    <location>
        <begin position="6"/>
        <end position="120"/>
    </location>
</feature>
<dbReference type="InterPro" id="IPR039420">
    <property type="entry name" value="WalR-like"/>
</dbReference>
<evidence type="ECO:0000259" key="7">
    <source>
        <dbReference type="PROSITE" id="PS51755"/>
    </source>
</evidence>
<dbReference type="AlphaFoldDB" id="A0A840F189"/>
<evidence type="ECO:0000256" key="1">
    <source>
        <dbReference type="ARBA" id="ARBA00022553"/>
    </source>
</evidence>
<gene>
    <name evidence="8" type="ORF">BKA16_002288</name>
</gene>
<dbReference type="InterPro" id="IPR011006">
    <property type="entry name" value="CheY-like_superfamily"/>
</dbReference>
<dbReference type="Pfam" id="PF00072">
    <property type="entry name" value="Response_reg"/>
    <property type="match status" value="1"/>
</dbReference>
<keyword evidence="9" id="KW-1185">Reference proteome</keyword>
<feature type="DNA-binding region" description="OmpR/PhoB-type" evidence="5">
    <location>
        <begin position="131"/>
        <end position="231"/>
    </location>
</feature>
<proteinExistence type="predicted"/>
<organism evidence="8 9">
    <name type="scientific">Gordonia humi</name>
    <dbReference type="NCBI Taxonomy" id="686429"/>
    <lineage>
        <taxon>Bacteria</taxon>
        <taxon>Bacillati</taxon>
        <taxon>Actinomycetota</taxon>
        <taxon>Actinomycetes</taxon>
        <taxon>Mycobacteriales</taxon>
        <taxon>Gordoniaceae</taxon>
        <taxon>Gordonia</taxon>
    </lineage>
</organism>
<dbReference type="GO" id="GO:0000156">
    <property type="term" value="F:phosphorelay response regulator activity"/>
    <property type="evidence" value="ECO:0007669"/>
    <property type="project" value="TreeGrafter"/>
</dbReference>
<dbReference type="Gene3D" id="3.40.50.2300">
    <property type="match status" value="1"/>
</dbReference>
<dbReference type="GO" id="GO:0005829">
    <property type="term" value="C:cytosol"/>
    <property type="evidence" value="ECO:0007669"/>
    <property type="project" value="TreeGrafter"/>
</dbReference>
<evidence type="ECO:0000313" key="9">
    <source>
        <dbReference type="Proteomes" id="UP000551501"/>
    </source>
</evidence>
<dbReference type="SMART" id="SM00448">
    <property type="entry name" value="REC"/>
    <property type="match status" value="1"/>
</dbReference>
<name>A0A840F189_9ACTN</name>
<dbReference type="SUPFAM" id="SSF52172">
    <property type="entry name" value="CheY-like"/>
    <property type="match status" value="1"/>
</dbReference>
<comment type="caution">
    <text evidence="8">The sequence shown here is derived from an EMBL/GenBank/DDBJ whole genome shotgun (WGS) entry which is preliminary data.</text>
</comment>
<sequence>MTAARPILLAEDDAAIAEPLARALIREGHDCVIAASGPEALDQALTSEFGLLILDLGLPGMDGLEVCRRVRAQLPEVAVLMLTARTDEVDFVVGLDAGADDYVGKPFRLAELLARVRALMRRSSVGEDADEVVLDFGDIMLDARARRVVVDGDDLTLANREFDLLQFLMERPGEALSRDEIMTQVWGSVDLRSSKTLDMHVSWIRRKIGDDQPNRPKHIVTVRGVGFRFDP</sequence>
<dbReference type="Proteomes" id="UP000551501">
    <property type="component" value="Unassembled WGS sequence"/>
</dbReference>
<dbReference type="GO" id="GO:0006355">
    <property type="term" value="P:regulation of DNA-templated transcription"/>
    <property type="evidence" value="ECO:0007669"/>
    <property type="project" value="InterPro"/>
</dbReference>
<dbReference type="Pfam" id="PF00486">
    <property type="entry name" value="Trans_reg_C"/>
    <property type="match status" value="1"/>
</dbReference>
<evidence type="ECO:0000256" key="2">
    <source>
        <dbReference type="ARBA" id="ARBA00023012"/>
    </source>
</evidence>
<dbReference type="PANTHER" id="PTHR48111">
    <property type="entry name" value="REGULATOR OF RPOS"/>
    <property type="match status" value="1"/>
</dbReference>
<dbReference type="InterPro" id="IPR016032">
    <property type="entry name" value="Sig_transdc_resp-reg_C-effctor"/>
</dbReference>
<dbReference type="PANTHER" id="PTHR48111:SF40">
    <property type="entry name" value="PHOSPHATE REGULON TRANSCRIPTIONAL REGULATORY PROTEIN PHOB"/>
    <property type="match status" value="1"/>
</dbReference>
<dbReference type="CDD" id="cd00383">
    <property type="entry name" value="trans_reg_C"/>
    <property type="match status" value="1"/>
</dbReference>
<dbReference type="SUPFAM" id="SSF46894">
    <property type="entry name" value="C-terminal effector domain of the bipartite response regulators"/>
    <property type="match status" value="1"/>
</dbReference>
<feature type="modified residue" description="4-aspartylphosphate" evidence="4">
    <location>
        <position position="55"/>
    </location>
</feature>
<dbReference type="EMBL" id="JACIFP010000001">
    <property type="protein sequence ID" value="MBB4135736.1"/>
    <property type="molecule type" value="Genomic_DNA"/>
</dbReference>
<dbReference type="InterPro" id="IPR001867">
    <property type="entry name" value="OmpR/PhoB-type_DNA-bd"/>
</dbReference>
<dbReference type="Gene3D" id="1.10.10.10">
    <property type="entry name" value="Winged helix-like DNA-binding domain superfamily/Winged helix DNA-binding domain"/>
    <property type="match status" value="1"/>
</dbReference>
<dbReference type="PROSITE" id="PS51755">
    <property type="entry name" value="OMPR_PHOB"/>
    <property type="match status" value="1"/>
</dbReference>
<dbReference type="Gene3D" id="6.10.250.690">
    <property type="match status" value="1"/>
</dbReference>
<protein>
    <submittedName>
        <fullName evidence="8">DNA-binding response OmpR family regulator</fullName>
    </submittedName>
</protein>
<feature type="domain" description="OmpR/PhoB-type" evidence="7">
    <location>
        <begin position="131"/>
        <end position="231"/>
    </location>
</feature>
<dbReference type="PROSITE" id="PS50110">
    <property type="entry name" value="RESPONSE_REGULATORY"/>
    <property type="match status" value="1"/>
</dbReference>
<dbReference type="InterPro" id="IPR001789">
    <property type="entry name" value="Sig_transdc_resp-reg_receiver"/>
</dbReference>
<reference evidence="8 9" key="1">
    <citation type="submission" date="2020-08" db="EMBL/GenBank/DDBJ databases">
        <title>Sequencing the genomes of 1000 actinobacteria strains.</title>
        <authorList>
            <person name="Klenk H.-P."/>
        </authorList>
    </citation>
    <scope>NUCLEOTIDE SEQUENCE [LARGE SCALE GENOMIC DNA]</scope>
    <source>
        <strain evidence="8 9">DSM 45298</strain>
    </source>
</reference>
<evidence type="ECO:0000256" key="3">
    <source>
        <dbReference type="ARBA" id="ARBA00023125"/>
    </source>
</evidence>